<dbReference type="PANTHER" id="PTHR30336:SF4">
    <property type="entry name" value="ENVELOPE BIOGENESIS FACTOR ELYC"/>
    <property type="match status" value="1"/>
</dbReference>
<comment type="caution">
    <text evidence="3">The sequence shown here is derived from an EMBL/GenBank/DDBJ whole genome shotgun (WGS) entry which is preliminary data.</text>
</comment>
<name>A0ABQ1ID44_9PROT</name>
<dbReference type="CDD" id="cd06259">
    <property type="entry name" value="YdcF-like"/>
    <property type="match status" value="1"/>
</dbReference>
<dbReference type="InterPro" id="IPR003848">
    <property type="entry name" value="DUF218"/>
</dbReference>
<keyword evidence="1" id="KW-1133">Transmembrane helix</keyword>
<keyword evidence="1" id="KW-0472">Membrane</keyword>
<evidence type="ECO:0000313" key="4">
    <source>
        <dbReference type="Proteomes" id="UP000603352"/>
    </source>
</evidence>
<reference evidence="4" key="1">
    <citation type="journal article" date="2019" name="Int. J. Syst. Evol. Microbiol.">
        <title>The Global Catalogue of Microorganisms (GCM) 10K type strain sequencing project: providing services to taxonomists for standard genome sequencing and annotation.</title>
        <authorList>
            <consortium name="The Broad Institute Genomics Platform"/>
            <consortium name="The Broad Institute Genome Sequencing Center for Infectious Disease"/>
            <person name="Wu L."/>
            <person name="Ma J."/>
        </authorList>
    </citation>
    <scope>NUCLEOTIDE SEQUENCE [LARGE SCALE GENOMIC DNA]</scope>
    <source>
        <strain evidence="4">CGMCC 1.10188</strain>
    </source>
</reference>
<sequence>MTRGRRQQIGRPRRQPWRLRVLIARLVLLVVVAWAAGFVIFAETLPARTPPISERTDAVVVLTGGADRLDAGLDLLDDGAAPLLFISGVDQRVDLPDLLRASGRDIGAYGDRVVLGFSAGDTVGNARETYAWAQARGVRSIRLVTAAYHLPRALIEFRRAMPGVAILPHPIIPEHVKQDRWWRWPGTAALFLAEYQKYLLAWVRDWLLRKLLPLPHPPLAHPLAALPVERAA</sequence>
<protein>
    <recommendedName>
        <fullName evidence="2">DUF218 domain-containing protein</fullName>
    </recommendedName>
</protein>
<dbReference type="RefSeq" id="WP_229707920.1">
    <property type="nucleotide sequence ID" value="NZ_BMDZ01000013.1"/>
</dbReference>
<dbReference type="InterPro" id="IPR051599">
    <property type="entry name" value="Cell_Envelope_Assoc"/>
</dbReference>
<dbReference type="Pfam" id="PF02698">
    <property type="entry name" value="DUF218"/>
    <property type="match status" value="1"/>
</dbReference>
<accession>A0ABQ1ID44</accession>
<dbReference type="EMBL" id="BMDZ01000013">
    <property type="protein sequence ID" value="GGB35582.1"/>
    <property type="molecule type" value="Genomic_DNA"/>
</dbReference>
<evidence type="ECO:0000256" key="1">
    <source>
        <dbReference type="SAM" id="Phobius"/>
    </source>
</evidence>
<evidence type="ECO:0000313" key="3">
    <source>
        <dbReference type="EMBL" id="GGB35582.1"/>
    </source>
</evidence>
<organism evidence="3 4">
    <name type="scientific">Tistrella bauzanensis</name>
    <dbReference type="NCBI Taxonomy" id="657419"/>
    <lineage>
        <taxon>Bacteria</taxon>
        <taxon>Pseudomonadati</taxon>
        <taxon>Pseudomonadota</taxon>
        <taxon>Alphaproteobacteria</taxon>
        <taxon>Geminicoccales</taxon>
        <taxon>Geminicoccaceae</taxon>
        <taxon>Tistrella</taxon>
    </lineage>
</organism>
<proteinExistence type="predicted"/>
<feature type="domain" description="DUF218" evidence="2">
    <location>
        <begin position="57"/>
        <end position="182"/>
    </location>
</feature>
<evidence type="ECO:0000259" key="2">
    <source>
        <dbReference type="Pfam" id="PF02698"/>
    </source>
</evidence>
<feature type="transmembrane region" description="Helical" evidence="1">
    <location>
        <begin position="21"/>
        <end position="42"/>
    </location>
</feature>
<dbReference type="PANTHER" id="PTHR30336">
    <property type="entry name" value="INNER MEMBRANE PROTEIN, PROBABLE PERMEASE"/>
    <property type="match status" value="1"/>
</dbReference>
<gene>
    <name evidence="3" type="ORF">GCM10011505_16310</name>
</gene>
<dbReference type="Proteomes" id="UP000603352">
    <property type="component" value="Unassembled WGS sequence"/>
</dbReference>
<keyword evidence="1" id="KW-0812">Transmembrane</keyword>
<keyword evidence="4" id="KW-1185">Reference proteome</keyword>